<evidence type="ECO:0000313" key="2">
    <source>
        <dbReference type="EMBL" id="MEJ8820751.1"/>
    </source>
</evidence>
<dbReference type="Proteomes" id="UP001363010">
    <property type="component" value="Unassembled WGS sequence"/>
</dbReference>
<proteinExistence type="predicted"/>
<name>A0ABU8VSH2_9BURK</name>
<dbReference type="Pfam" id="PF08750">
    <property type="entry name" value="CNP1"/>
    <property type="match status" value="1"/>
</dbReference>
<evidence type="ECO:0000259" key="1">
    <source>
        <dbReference type="Pfam" id="PF08750"/>
    </source>
</evidence>
<evidence type="ECO:0000313" key="3">
    <source>
        <dbReference type="Proteomes" id="UP001363010"/>
    </source>
</evidence>
<accession>A0ABU8VSH2</accession>
<keyword evidence="3" id="KW-1185">Reference proteome</keyword>
<protein>
    <submittedName>
        <fullName evidence="2">CNP1-like family protein</fullName>
    </submittedName>
</protein>
<sequence length="142" mass="16025">MTSSDVEWKETDVPPPPAFLESRAIPIDMPSYTTLKFSIDPATIAITNDGVVRYVVIASRAGGATNALYEGVRCSSEEVRTYARFNNGKWDEATNLEWKRYRLIPTSYVTRLTYQGLCRGHAPQLSVQETVQLLRKPVREVE</sequence>
<dbReference type="RefSeq" id="WP_340361793.1">
    <property type="nucleotide sequence ID" value="NZ_JBBKZV010000001.1"/>
</dbReference>
<reference evidence="2 3" key="1">
    <citation type="submission" date="2024-03" db="EMBL/GenBank/DDBJ databases">
        <title>Novel species of the genus Variovorax.</title>
        <authorList>
            <person name="Liu Q."/>
            <person name="Xin Y.-H."/>
        </authorList>
    </citation>
    <scope>NUCLEOTIDE SEQUENCE [LARGE SCALE GENOMIC DNA]</scope>
    <source>
        <strain evidence="2 3">KACC 18501</strain>
    </source>
</reference>
<comment type="caution">
    <text evidence="2">The sequence shown here is derived from an EMBL/GenBank/DDBJ whole genome shotgun (WGS) entry which is preliminary data.</text>
</comment>
<gene>
    <name evidence="2" type="ORF">WKW80_01720</name>
</gene>
<dbReference type="EMBL" id="JBBKZV010000001">
    <property type="protein sequence ID" value="MEJ8820751.1"/>
    <property type="molecule type" value="Genomic_DNA"/>
</dbReference>
<feature type="domain" description="CNP1-like uncharacterised" evidence="1">
    <location>
        <begin position="5"/>
        <end position="135"/>
    </location>
</feature>
<organism evidence="2 3">
    <name type="scientific">Variovorax humicola</name>
    <dbReference type="NCBI Taxonomy" id="1769758"/>
    <lineage>
        <taxon>Bacteria</taxon>
        <taxon>Pseudomonadati</taxon>
        <taxon>Pseudomonadota</taxon>
        <taxon>Betaproteobacteria</taxon>
        <taxon>Burkholderiales</taxon>
        <taxon>Comamonadaceae</taxon>
        <taxon>Variovorax</taxon>
    </lineage>
</organism>
<dbReference type="InterPro" id="IPR014861">
    <property type="entry name" value="CNP1-like_dom"/>
</dbReference>